<protein>
    <submittedName>
        <fullName evidence="6">LysR family transcriptional regulator</fullName>
    </submittedName>
</protein>
<accession>A0A543L1S6</accession>
<dbReference type="Pfam" id="PF00126">
    <property type="entry name" value="HTH_1"/>
    <property type="match status" value="1"/>
</dbReference>
<keyword evidence="4" id="KW-0804">Transcription</keyword>
<dbReference type="RefSeq" id="WP_066696016.1">
    <property type="nucleotide sequence ID" value="NZ_VFPV01000003.1"/>
</dbReference>
<dbReference type="Proteomes" id="UP000316993">
    <property type="component" value="Unassembled WGS sequence"/>
</dbReference>
<evidence type="ECO:0000259" key="5">
    <source>
        <dbReference type="PROSITE" id="PS50931"/>
    </source>
</evidence>
<dbReference type="Pfam" id="PF03466">
    <property type="entry name" value="LysR_substrate"/>
    <property type="match status" value="1"/>
</dbReference>
<evidence type="ECO:0000256" key="3">
    <source>
        <dbReference type="ARBA" id="ARBA00023125"/>
    </source>
</evidence>
<evidence type="ECO:0000256" key="4">
    <source>
        <dbReference type="ARBA" id="ARBA00023163"/>
    </source>
</evidence>
<keyword evidence="3" id="KW-0238">DNA-binding</keyword>
<dbReference type="PRINTS" id="PR00039">
    <property type="entry name" value="HTHLYSR"/>
</dbReference>
<dbReference type="InterPro" id="IPR036388">
    <property type="entry name" value="WH-like_DNA-bd_sf"/>
</dbReference>
<dbReference type="AlphaFoldDB" id="A0A543L1S6"/>
<dbReference type="GO" id="GO:0003677">
    <property type="term" value="F:DNA binding"/>
    <property type="evidence" value="ECO:0007669"/>
    <property type="project" value="UniProtKB-KW"/>
</dbReference>
<dbReference type="GO" id="GO:0005829">
    <property type="term" value="C:cytosol"/>
    <property type="evidence" value="ECO:0007669"/>
    <property type="project" value="TreeGrafter"/>
</dbReference>
<feature type="domain" description="HTH lysR-type" evidence="5">
    <location>
        <begin position="5"/>
        <end position="62"/>
    </location>
</feature>
<name>A0A543L1S6_9BURK</name>
<dbReference type="FunFam" id="1.10.10.10:FF:000001">
    <property type="entry name" value="LysR family transcriptional regulator"/>
    <property type="match status" value="1"/>
</dbReference>
<dbReference type="SUPFAM" id="SSF46785">
    <property type="entry name" value="Winged helix' DNA-binding domain"/>
    <property type="match status" value="1"/>
</dbReference>
<evidence type="ECO:0000313" key="6">
    <source>
        <dbReference type="EMBL" id="TQN01304.1"/>
    </source>
</evidence>
<dbReference type="InterPro" id="IPR000847">
    <property type="entry name" value="LysR_HTH_N"/>
</dbReference>
<dbReference type="Gene3D" id="3.40.190.10">
    <property type="entry name" value="Periplasmic binding protein-like II"/>
    <property type="match status" value="2"/>
</dbReference>
<dbReference type="EMBL" id="VFPV01000003">
    <property type="protein sequence ID" value="TQN01304.1"/>
    <property type="molecule type" value="Genomic_DNA"/>
</dbReference>
<sequence>MQRHITLKQFRYFLAVSETASVAAAARMINIAQSAVTKSIQELEDSLGVKLFERTAKGMVLTQDGHRFQVSARKVIAAVAEAGQLERGKPETLSGNLTVGVTSLVAGYYLAELFARFQRSHPSVTISVVEDAPQFLEHLLINGEVDLAIMVSNALGEPQALEVEALTRSPNRVWMASGHALAEKTELTLHECAAYPQVVLEADRVENVMNALWSRHGLRPPVLMRSSSLEAVRSLVGIGAGIALLPDFLYRPWTLDAEHVEARSLRDASPIIDVGLVWRRGSRSRPVVTEFIALAREQSRSHRGR</sequence>
<dbReference type="GO" id="GO:0003700">
    <property type="term" value="F:DNA-binding transcription factor activity"/>
    <property type="evidence" value="ECO:0007669"/>
    <property type="project" value="InterPro"/>
</dbReference>
<gene>
    <name evidence="6" type="ORF">BDD18_3260</name>
</gene>
<keyword evidence="2" id="KW-0805">Transcription regulation</keyword>
<evidence type="ECO:0000256" key="2">
    <source>
        <dbReference type="ARBA" id="ARBA00023015"/>
    </source>
</evidence>
<dbReference type="PROSITE" id="PS50931">
    <property type="entry name" value="HTH_LYSR"/>
    <property type="match status" value="1"/>
</dbReference>
<proteinExistence type="inferred from homology"/>
<dbReference type="PANTHER" id="PTHR30419:SF8">
    <property type="entry name" value="NITROGEN ASSIMILATION TRANSCRIPTIONAL ACTIVATOR-RELATED"/>
    <property type="match status" value="1"/>
</dbReference>
<dbReference type="SUPFAM" id="SSF53850">
    <property type="entry name" value="Periplasmic binding protein-like II"/>
    <property type="match status" value="1"/>
</dbReference>
<organism evidence="6 7">
    <name type="scientific">Acidovorax temperans</name>
    <dbReference type="NCBI Taxonomy" id="80878"/>
    <lineage>
        <taxon>Bacteria</taxon>
        <taxon>Pseudomonadati</taxon>
        <taxon>Pseudomonadota</taxon>
        <taxon>Betaproteobacteria</taxon>
        <taxon>Burkholderiales</taxon>
        <taxon>Comamonadaceae</taxon>
        <taxon>Acidovorax</taxon>
    </lineage>
</organism>
<dbReference type="InterPro" id="IPR005119">
    <property type="entry name" value="LysR_subst-bd"/>
</dbReference>
<comment type="caution">
    <text evidence="6">The sequence shown here is derived from an EMBL/GenBank/DDBJ whole genome shotgun (WGS) entry which is preliminary data.</text>
</comment>
<dbReference type="Gene3D" id="1.10.10.10">
    <property type="entry name" value="Winged helix-like DNA-binding domain superfamily/Winged helix DNA-binding domain"/>
    <property type="match status" value="1"/>
</dbReference>
<evidence type="ECO:0000313" key="7">
    <source>
        <dbReference type="Proteomes" id="UP000316993"/>
    </source>
</evidence>
<dbReference type="PANTHER" id="PTHR30419">
    <property type="entry name" value="HTH-TYPE TRANSCRIPTIONAL REGULATOR YBHD"/>
    <property type="match status" value="1"/>
</dbReference>
<dbReference type="InterPro" id="IPR036390">
    <property type="entry name" value="WH_DNA-bd_sf"/>
</dbReference>
<comment type="similarity">
    <text evidence="1">Belongs to the LysR transcriptional regulatory family.</text>
</comment>
<dbReference type="InterPro" id="IPR050950">
    <property type="entry name" value="HTH-type_LysR_regulators"/>
</dbReference>
<evidence type="ECO:0000256" key="1">
    <source>
        <dbReference type="ARBA" id="ARBA00009437"/>
    </source>
</evidence>
<reference evidence="6 7" key="1">
    <citation type="submission" date="2019-06" db="EMBL/GenBank/DDBJ databases">
        <title>Genomic Encyclopedia of Archaeal and Bacterial Type Strains, Phase II (KMG-II): from individual species to whole genera.</title>
        <authorList>
            <person name="Goeker M."/>
        </authorList>
    </citation>
    <scope>NUCLEOTIDE SEQUENCE [LARGE SCALE GENOMIC DNA]</scope>
    <source>
        <strain evidence="6 7">DSM 7270</strain>
    </source>
</reference>